<evidence type="ECO:0000313" key="2">
    <source>
        <dbReference type="Proteomes" id="UP001055072"/>
    </source>
</evidence>
<sequence>MPTLPPAYISLDSSNDGILPTVDVIPESQHTPGSPTPDPDLDDAILVAVLTGDIRGAVTQVYFLSYSTFPLVTHTTLSVTQPTSNVPILQDTPRTTDGLKPHISLSNLSLHSPSTIVGTPFDVSPRFEYPFPESSTEHDSPMISPFIPPSASVYVQHNTVALGIPPPHSLPPFFPPPHNHQYHHRNSLPTHLKLVHRDPPVPPGLVAKKRGSINVVPESLGSIQQRRSTAAMSGGDKEKKSVEVVKINADGAETQGSGDPSPSLYEEKEVPIDREPGRTPSTSECNAGPPYLCDGARTMTATMISTEAGTGTGTGTGTGNSLHVNSVYTNDVS</sequence>
<keyword evidence="2" id="KW-1185">Reference proteome</keyword>
<comment type="caution">
    <text evidence="1">The sequence shown here is derived from an EMBL/GenBank/DDBJ whole genome shotgun (WGS) entry which is preliminary data.</text>
</comment>
<evidence type="ECO:0000313" key="1">
    <source>
        <dbReference type="EMBL" id="KAI0090259.1"/>
    </source>
</evidence>
<name>A0ACB8U7P6_9APHY</name>
<organism evidence="1 2">
    <name type="scientific">Irpex rosettiformis</name>
    <dbReference type="NCBI Taxonomy" id="378272"/>
    <lineage>
        <taxon>Eukaryota</taxon>
        <taxon>Fungi</taxon>
        <taxon>Dikarya</taxon>
        <taxon>Basidiomycota</taxon>
        <taxon>Agaricomycotina</taxon>
        <taxon>Agaricomycetes</taxon>
        <taxon>Polyporales</taxon>
        <taxon>Irpicaceae</taxon>
        <taxon>Irpex</taxon>
    </lineage>
</organism>
<accession>A0ACB8U7P6</accession>
<proteinExistence type="predicted"/>
<dbReference type="Proteomes" id="UP001055072">
    <property type="component" value="Unassembled WGS sequence"/>
</dbReference>
<reference evidence="1" key="1">
    <citation type="journal article" date="2021" name="Environ. Microbiol.">
        <title>Gene family expansions and transcriptome signatures uncover fungal adaptations to wood decay.</title>
        <authorList>
            <person name="Hage H."/>
            <person name="Miyauchi S."/>
            <person name="Viragh M."/>
            <person name="Drula E."/>
            <person name="Min B."/>
            <person name="Chaduli D."/>
            <person name="Navarro D."/>
            <person name="Favel A."/>
            <person name="Norest M."/>
            <person name="Lesage-Meessen L."/>
            <person name="Balint B."/>
            <person name="Merenyi Z."/>
            <person name="de Eugenio L."/>
            <person name="Morin E."/>
            <person name="Martinez A.T."/>
            <person name="Baldrian P."/>
            <person name="Stursova M."/>
            <person name="Martinez M.J."/>
            <person name="Novotny C."/>
            <person name="Magnuson J.K."/>
            <person name="Spatafora J.W."/>
            <person name="Maurice S."/>
            <person name="Pangilinan J."/>
            <person name="Andreopoulos W."/>
            <person name="LaButti K."/>
            <person name="Hundley H."/>
            <person name="Na H."/>
            <person name="Kuo A."/>
            <person name="Barry K."/>
            <person name="Lipzen A."/>
            <person name="Henrissat B."/>
            <person name="Riley R."/>
            <person name="Ahrendt S."/>
            <person name="Nagy L.G."/>
            <person name="Grigoriev I.V."/>
            <person name="Martin F."/>
            <person name="Rosso M.N."/>
        </authorList>
    </citation>
    <scope>NUCLEOTIDE SEQUENCE</scope>
    <source>
        <strain evidence="1">CBS 384.51</strain>
    </source>
</reference>
<gene>
    <name evidence="1" type="ORF">BDY19DRAFT_905290</name>
</gene>
<protein>
    <submittedName>
        <fullName evidence="1">Uncharacterized protein</fullName>
    </submittedName>
</protein>
<dbReference type="EMBL" id="MU274908">
    <property type="protein sequence ID" value="KAI0090259.1"/>
    <property type="molecule type" value="Genomic_DNA"/>
</dbReference>